<dbReference type="Proteomes" id="UP000466681">
    <property type="component" value="Chromosome"/>
</dbReference>
<keyword evidence="2" id="KW-1185">Reference proteome</keyword>
<protein>
    <submittedName>
        <fullName evidence="1">Uncharacterized protein</fullName>
    </submittedName>
</protein>
<evidence type="ECO:0000313" key="1">
    <source>
        <dbReference type="EMBL" id="BBX04696.1"/>
    </source>
</evidence>
<evidence type="ECO:0000313" key="2">
    <source>
        <dbReference type="Proteomes" id="UP000466681"/>
    </source>
</evidence>
<name>A0AAD1M9J6_9MYCO</name>
<dbReference type="EMBL" id="AP022560">
    <property type="protein sequence ID" value="BBX04696.1"/>
    <property type="molecule type" value="Genomic_DNA"/>
</dbReference>
<dbReference type="AlphaFoldDB" id="A0AAD1M9J6"/>
<accession>A0AAD1M9J6</accession>
<gene>
    <name evidence="1" type="ORF">MMOR_56320</name>
</gene>
<dbReference type="KEGG" id="mmor:MMOR_56320"/>
<sequence length="112" mass="12215">MFRSVNTLPYLRRQAATNGAHHPNITNVCIALGTLGPGGRPSRVVRLMPNTVRRGTTVGNKFGGFGRREQVGETQTAKVSASRTLTRRFRKILDTCELTDGTSPSRAACCNR</sequence>
<proteinExistence type="predicted"/>
<reference evidence="1 2" key="1">
    <citation type="journal article" date="2019" name="Emerg. Microbes Infect.">
        <title>Comprehensive subspecies identification of 175 nontuberculous mycobacteria species based on 7547 genomic profiles.</title>
        <authorList>
            <person name="Matsumoto Y."/>
            <person name="Kinjo T."/>
            <person name="Motooka D."/>
            <person name="Nabeya D."/>
            <person name="Jung N."/>
            <person name="Uechi K."/>
            <person name="Horii T."/>
            <person name="Iida T."/>
            <person name="Fujita J."/>
            <person name="Nakamura S."/>
        </authorList>
    </citation>
    <scope>NUCLEOTIDE SEQUENCE [LARGE SCALE GENOMIC DNA]</scope>
    <source>
        <strain evidence="1 2">JCM 6375</strain>
    </source>
</reference>
<organism evidence="1 2">
    <name type="scientific">Mycolicibacterium moriokaense</name>
    <dbReference type="NCBI Taxonomy" id="39691"/>
    <lineage>
        <taxon>Bacteria</taxon>
        <taxon>Bacillati</taxon>
        <taxon>Actinomycetota</taxon>
        <taxon>Actinomycetes</taxon>
        <taxon>Mycobacteriales</taxon>
        <taxon>Mycobacteriaceae</taxon>
        <taxon>Mycolicibacterium</taxon>
    </lineage>
</organism>